<dbReference type="EMBL" id="JAWDGP010004860">
    <property type="protein sequence ID" value="KAK3761653.1"/>
    <property type="molecule type" value="Genomic_DNA"/>
</dbReference>
<protein>
    <submittedName>
        <fullName evidence="1">Uncharacterized protein</fullName>
    </submittedName>
</protein>
<comment type="caution">
    <text evidence="1">The sequence shown here is derived from an EMBL/GenBank/DDBJ whole genome shotgun (WGS) entry which is preliminary data.</text>
</comment>
<evidence type="ECO:0000313" key="2">
    <source>
        <dbReference type="Proteomes" id="UP001283361"/>
    </source>
</evidence>
<gene>
    <name evidence="1" type="ORF">RRG08_048047</name>
</gene>
<reference evidence="1" key="1">
    <citation type="journal article" date="2023" name="G3 (Bethesda)">
        <title>A reference genome for the long-term kleptoplast-retaining sea slug Elysia crispata morphotype clarki.</title>
        <authorList>
            <person name="Eastman K.E."/>
            <person name="Pendleton A.L."/>
            <person name="Shaikh M.A."/>
            <person name="Suttiyut T."/>
            <person name="Ogas R."/>
            <person name="Tomko P."/>
            <person name="Gavelis G."/>
            <person name="Widhalm J.R."/>
            <person name="Wisecaver J.H."/>
        </authorList>
    </citation>
    <scope>NUCLEOTIDE SEQUENCE</scope>
    <source>
        <strain evidence="1">ECLA1</strain>
    </source>
</reference>
<proteinExistence type="predicted"/>
<keyword evidence="2" id="KW-1185">Reference proteome</keyword>
<accession>A0AAE1D9T5</accession>
<evidence type="ECO:0000313" key="1">
    <source>
        <dbReference type="EMBL" id="KAK3761653.1"/>
    </source>
</evidence>
<dbReference type="Proteomes" id="UP001283361">
    <property type="component" value="Unassembled WGS sequence"/>
</dbReference>
<sequence length="175" mass="19609">MLNQINVEASDFVLTDEPNKFYLHNRQCWWRERPCGRRVRKSPVFAVFITYLAPLTAEANGFQDVIGFVAFHQSQSPQNDLYVLSVSDLSPAELYVLIVSDLSPAELYVPSVSDLSPAELCVLIVRDLFPAELYVLSVRDLSPAELYVLSVRDLSPAELCVLSVRDISPAKLCVC</sequence>
<name>A0AAE1D9T5_9GAST</name>
<dbReference type="AlphaFoldDB" id="A0AAE1D9T5"/>
<organism evidence="1 2">
    <name type="scientific">Elysia crispata</name>
    <name type="common">lettuce slug</name>
    <dbReference type="NCBI Taxonomy" id="231223"/>
    <lineage>
        <taxon>Eukaryota</taxon>
        <taxon>Metazoa</taxon>
        <taxon>Spiralia</taxon>
        <taxon>Lophotrochozoa</taxon>
        <taxon>Mollusca</taxon>
        <taxon>Gastropoda</taxon>
        <taxon>Heterobranchia</taxon>
        <taxon>Euthyneura</taxon>
        <taxon>Panpulmonata</taxon>
        <taxon>Sacoglossa</taxon>
        <taxon>Placobranchoidea</taxon>
        <taxon>Plakobranchidae</taxon>
        <taxon>Elysia</taxon>
    </lineage>
</organism>